<gene>
    <name evidence="2" type="ORF">BKE30_15310</name>
</gene>
<keyword evidence="1" id="KW-0812">Transmembrane</keyword>
<reference evidence="2 3" key="1">
    <citation type="submission" date="2016-10" db="EMBL/GenBank/DDBJ databases">
        <title>Draft Genome sequence of Alkanindiges sp. strain H1.</title>
        <authorList>
            <person name="Subhash Y."/>
            <person name="Lee S."/>
        </authorList>
    </citation>
    <scope>NUCLEOTIDE SEQUENCE [LARGE SCALE GENOMIC DNA]</scope>
    <source>
        <strain evidence="2 3">H1</strain>
    </source>
</reference>
<evidence type="ECO:0000313" key="2">
    <source>
        <dbReference type="EMBL" id="ONG37076.1"/>
    </source>
</evidence>
<feature type="transmembrane region" description="Helical" evidence="1">
    <location>
        <begin position="12"/>
        <end position="35"/>
    </location>
</feature>
<dbReference type="EMBL" id="MLCN01000075">
    <property type="protein sequence ID" value="ONG37076.1"/>
    <property type="molecule type" value="Genomic_DNA"/>
</dbReference>
<evidence type="ECO:0000313" key="3">
    <source>
        <dbReference type="Proteomes" id="UP000192132"/>
    </source>
</evidence>
<keyword evidence="3" id="KW-1185">Reference proteome</keyword>
<dbReference type="AlphaFoldDB" id="A0A1S8CSE3"/>
<dbReference type="Proteomes" id="UP000192132">
    <property type="component" value="Unassembled WGS sequence"/>
</dbReference>
<dbReference type="PANTHER" id="PTHR37304:SF1">
    <property type="entry name" value="MEMBRANE PROTEIN"/>
    <property type="match status" value="1"/>
</dbReference>
<feature type="transmembrane region" description="Helical" evidence="1">
    <location>
        <begin position="41"/>
        <end position="59"/>
    </location>
</feature>
<proteinExistence type="predicted"/>
<comment type="caution">
    <text evidence="2">The sequence shown here is derived from an EMBL/GenBank/DDBJ whole genome shotgun (WGS) entry which is preliminary data.</text>
</comment>
<keyword evidence="1" id="KW-1133">Transmembrane helix</keyword>
<dbReference type="Pfam" id="PF04070">
    <property type="entry name" value="DUF378"/>
    <property type="match status" value="1"/>
</dbReference>
<evidence type="ECO:0000256" key="1">
    <source>
        <dbReference type="SAM" id="Phobius"/>
    </source>
</evidence>
<protein>
    <submittedName>
        <fullName evidence="2">DUF378 domain-containing protein</fullName>
    </submittedName>
</protein>
<dbReference type="OrthoDB" id="9812136at2"/>
<organism evidence="2 3">
    <name type="scientific">Alkanindiges hydrocarboniclasticus</name>
    <dbReference type="NCBI Taxonomy" id="1907941"/>
    <lineage>
        <taxon>Bacteria</taxon>
        <taxon>Pseudomonadati</taxon>
        <taxon>Pseudomonadota</taxon>
        <taxon>Gammaproteobacteria</taxon>
        <taxon>Moraxellales</taxon>
        <taxon>Moraxellaceae</taxon>
        <taxon>Alkanindiges</taxon>
    </lineage>
</organism>
<name>A0A1S8CSE3_9GAMM</name>
<dbReference type="RefSeq" id="WP_076879445.1">
    <property type="nucleotide sequence ID" value="NZ_MLCN01000075.1"/>
</dbReference>
<dbReference type="PANTHER" id="PTHR37304">
    <property type="entry name" value="MEMBRANE PROTEIN-RELATED"/>
    <property type="match status" value="1"/>
</dbReference>
<dbReference type="InterPro" id="IPR007211">
    <property type="entry name" value="DUF378"/>
</dbReference>
<keyword evidence="1" id="KW-0472">Membrane</keyword>
<accession>A0A1S8CSE3</accession>
<sequence>MRLNTIDWIAYVLTIVGGLNWGLVGAFDFNLVAAIFGEQSALSRIIYVLVGISAIYLIYTATKLRTTHTDVVR</sequence>